<dbReference type="Proteomes" id="UP000823775">
    <property type="component" value="Unassembled WGS sequence"/>
</dbReference>
<comment type="caution">
    <text evidence="2">The sequence shown here is derived from an EMBL/GenBank/DDBJ whole genome shotgun (WGS) entry which is preliminary data.</text>
</comment>
<name>A0ABS8WLA3_DATST</name>
<evidence type="ECO:0000256" key="1">
    <source>
        <dbReference type="SAM" id="MobiDB-lite"/>
    </source>
</evidence>
<gene>
    <name evidence="2" type="ORF">HAX54_047960</name>
</gene>
<proteinExistence type="predicted"/>
<accession>A0ABS8WLA3</accession>
<feature type="compositionally biased region" description="Polar residues" evidence="1">
    <location>
        <begin position="43"/>
        <end position="53"/>
    </location>
</feature>
<evidence type="ECO:0000313" key="2">
    <source>
        <dbReference type="EMBL" id="MCE3050726.1"/>
    </source>
</evidence>
<sequence length="53" mass="5638">MRKDGSSFASSIKFCFCSSAIYPLIGGSYLEDGPSLSSSLSSENYLSNDPSFS</sequence>
<dbReference type="EMBL" id="JACEIK010007864">
    <property type="protein sequence ID" value="MCE3050726.1"/>
    <property type="molecule type" value="Genomic_DNA"/>
</dbReference>
<protein>
    <submittedName>
        <fullName evidence="2">Uncharacterized protein</fullName>
    </submittedName>
</protein>
<reference evidence="2 3" key="1">
    <citation type="journal article" date="2021" name="BMC Genomics">
        <title>Datura genome reveals duplications of psychoactive alkaloid biosynthetic genes and high mutation rate following tissue culture.</title>
        <authorList>
            <person name="Rajewski A."/>
            <person name="Carter-House D."/>
            <person name="Stajich J."/>
            <person name="Litt A."/>
        </authorList>
    </citation>
    <scope>NUCLEOTIDE SEQUENCE [LARGE SCALE GENOMIC DNA]</scope>
    <source>
        <strain evidence="2">AR-01</strain>
    </source>
</reference>
<feature type="non-terminal residue" evidence="2">
    <location>
        <position position="53"/>
    </location>
</feature>
<keyword evidence="3" id="KW-1185">Reference proteome</keyword>
<feature type="region of interest" description="Disordered" evidence="1">
    <location>
        <begin position="33"/>
        <end position="53"/>
    </location>
</feature>
<evidence type="ECO:0000313" key="3">
    <source>
        <dbReference type="Proteomes" id="UP000823775"/>
    </source>
</evidence>
<organism evidence="2 3">
    <name type="scientific">Datura stramonium</name>
    <name type="common">Jimsonweed</name>
    <name type="synonym">Common thornapple</name>
    <dbReference type="NCBI Taxonomy" id="4076"/>
    <lineage>
        <taxon>Eukaryota</taxon>
        <taxon>Viridiplantae</taxon>
        <taxon>Streptophyta</taxon>
        <taxon>Embryophyta</taxon>
        <taxon>Tracheophyta</taxon>
        <taxon>Spermatophyta</taxon>
        <taxon>Magnoliopsida</taxon>
        <taxon>eudicotyledons</taxon>
        <taxon>Gunneridae</taxon>
        <taxon>Pentapetalae</taxon>
        <taxon>asterids</taxon>
        <taxon>lamiids</taxon>
        <taxon>Solanales</taxon>
        <taxon>Solanaceae</taxon>
        <taxon>Solanoideae</taxon>
        <taxon>Datureae</taxon>
        <taxon>Datura</taxon>
    </lineage>
</organism>